<dbReference type="GO" id="GO:0009073">
    <property type="term" value="P:aromatic amino acid family biosynthetic process"/>
    <property type="evidence" value="ECO:0007669"/>
    <property type="project" value="UniProtKB-KW"/>
</dbReference>
<dbReference type="PROSITE" id="PS00885">
    <property type="entry name" value="EPSP_SYNTHASE_2"/>
    <property type="match status" value="1"/>
</dbReference>
<proteinExistence type="inferred from homology"/>
<evidence type="ECO:0000256" key="1">
    <source>
        <dbReference type="ARBA" id="ARBA00004811"/>
    </source>
</evidence>
<feature type="binding site" evidence="8">
    <location>
        <position position="22"/>
    </location>
    <ligand>
        <name>3-phosphoshikimate</name>
        <dbReference type="ChEBI" id="CHEBI:145989"/>
    </ligand>
</feature>
<feature type="binding site" evidence="8">
    <location>
        <position position="21"/>
    </location>
    <ligand>
        <name>3-phosphoshikimate</name>
        <dbReference type="ChEBI" id="CHEBI:145989"/>
    </ligand>
</feature>
<comment type="catalytic activity">
    <reaction evidence="7">
        <text>3-phosphoshikimate + phosphoenolpyruvate = 5-O-(1-carboxyvinyl)-3-phosphoshikimate + phosphate</text>
        <dbReference type="Rhea" id="RHEA:21256"/>
        <dbReference type="ChEBI" id="CHEBI:43474"/>
        <dbReference type="ChEBI" id="CHEBI:57701"/>
        <dbReference type="ChEBI" id="CHEBI:58702"/>
        <dbReference type="ChEBI" id="CHEBI:145989"/>
        <dbReference type="EC" id="2.5.1.19"/>
    </reaction>
    <physiologicalReaction direction="left-to-right" evidence="7">
        <dbReference type="Rhea" id="RHEA:21257"/>
    </physiologicalReaction>
</comment>
<dbReference type="GO" id="GO:0003866">
    <property type="term" value="F:3-phosphoshikimate 1-carboxyvinyltransferase activity"/>
    <property type="evidence" value="ECO:0007669"/>
    <property type="project" value="UniProtKB-UniRule"/>
</dbReference>
<dbReference type="InterPro" id="IPR001986">
    <property type="entry name" value="Enolpyruvate_Tfrase_dom"/>
</dbReference>
<keyword evidence="3 8" id="KW-0963">Cytoplasm</keyword>
<organism evidence="10 11">
    <name type="scientific">Parvularcula dongshanensis</name>
    <dbReference type="NCBI Taxonomy" id="1173995"/>
    <lineage>
        <taxon>Bacteria</taxon>
        <taxon>Pseudomonadati</taxon>
        <taxon>Pseudomonadota</taxon>
        <taxon>Alphaproteobacteria</taxon>
        <taxon>Parvularculales</taxon>
        <taxon>Parvularculaceae</taxon>
        <taxon>Parvularcula</taxon>
    </lineage>
</organism>
<dbReference type="GO" id="GO:0009423">
    <property type="term" value="P:chorismate biosynthetic process"/>
    <property type="evidence" value="ECO:0007669"/>
    <property type="project" value="UniProtKB-UniRule"/>
</dbReference>
<dbReference type="PANTHER" id="PTHR21090:SF5">
    <property type="entry name" value="PENTAFUNCTIONAL AROM POLYPEPTIDE"/>
    <property type="match status" value="1"/>
</dbReference>
<dbReference type="SUPFAM" id="SSF55205">
    <property type="entry name" value="EPT/RTPC-like"/>
    <property type="match status" value="1"/>
</dbReference>
<dbReference type="InterPro" id="IPR023193">
    <property type="entry name" value="EPSP_synthase_CS"/>
</dbReference>
<feature type="binding site" evidence="8">
    <location>
        <position position="163"/>
    </location>
    <ligand>
        <name>3-phosphoshikimate</name>
        <dbReference type="ChEBI" id="CHEBI:145989"/>
    </ligand>
</feature>
<evidence type="ECO:0000313" key="11">
    <source>
        <dbReference type="Proteomes" id="UP000563524"/>
    </source>
</evidence>
<evidence type="ECO:0000256" key="8">
    <source>
        <dbReference type="HAMAP-Rule" id="MF_00210"/>
    </source>
</evidence>
<dbReference type="PROSITE" id="PS00104">
    <property type="entry name" value="EPSP_SYNTHASE_1"/>
    <property type="match status" value="1"/>
</dbReference>
<dbReference type="InterPro" id="IPR006264">
    <property type="entry name" value="EPSP_synthase"/>
</dbReference>
<comment type="pathway">
    <text evidence="1 8">Metabolic intermediate biosynthesis; chorismate biosynthesis; chorismate from D-erythrose 4-phosphate and phosphoenolpyruvate: step 6/7.</text>
</comment>
<dbReference type="Pfam" id="PF00275">
    <property type="entry name" value="EPSP_synthase"/>
    <property type="match status" value="1"/>
</dbReference>
<feature type="binding site" evidence="8">
    <location>
        <position position="161"/>
    </location>
    <ligand>
        <name>3-phosphoshikimate</name>
        <dbReference type="ChEBI" id="CHEBI:145989"/>
    </ligand>
</feature>
<dbReference type="Gene3D" id="3.65.10.10">
    <property type="entry name" value="Enolpyruvate transferase domain"/>
    <property type="match status" value="2"/>
</dbReference>
<comment type="caution">
    <text evidence="8">Lacks conserved residue(s) required for the propagation of feature annotation.</text>
</comment>
<feature type="binding site" evidence="8">
    <location>
        <position position="313"/>
    </location>
    <ligand>
        <name>3-phosphoshikimate</name>
        <dbReference type="ChEBI" id="CHEBI:145989"/>
    </ligand>
</feature>
<feature type="binding site" evidence="8">
    <location>
        <position position="386"/>
    </location>
    <ligand>
        <name>phosphoenolpyruvate</name>
        <dbReference type="ChEBI" id="CHEBI:58702"/>
    </ligand>
</feature>
<comment type="subcellular location">
    <subcellularLocation>
        <location evidence="8">Cytoplasm</location>
    </subcellularLocation>
</comment>
<feature type="binding site" evidence="8">
    <location>
        <position position="118"/>
    </location>
    <ligand>
        <name>phosphoenolpyruvate</name>
        <dbReference type="ChEBI" id="CHEBI:58702"/>
    </ligand>
</feature>
<evidence type="ECO:0000256" key="2">
    <source>
        <dbReference type="ARBA" id="ARBA00009948"/>
    </source>
</evidence>
<keyword evidence="11" id="KW-1185">Reference proteome</keyword>
<dbReference type="NCBIfam" id="TIGR01356">
    <property type="entry name" value="aroA"/>
    <property type="match status" value="1"/>
</dbReference>
<evidence type="ECO:0000259" key="9">
    <source>
        <dbReference type="Pfam" id="PF00275"/>
    </source>
</evidence>
<evidence type="ECO:0000256" key="7">
    <source>
        <dbReference type="ARBA" id="ARBA00044633"/>
    </source>
</evidence>
<protein>
    <recommendedName>
        <fullName evidence="8">3-phosphoshikimate 1-carboxyvinyltransferase</fullName>
        <ecNumber evidence="8">2.5.1.19</ecNumber>
    </recommendedName>
    <alternativeName>
        <fullName evidence="8">5-enolpyruvylshikimate-3-phosphate synthase</fullName>
        <shortName evidence="8">EPSP synthase</shortName>
        <shortName evidence="8">EPSPS</shortName>
    </alternativeName>
</protein>
<dbReference type="HAMAP" id="MF_00210">
    <property type="entry name" value="EPSP_synth"/>
    <property type="match status" value="1"/>
</dbReference>
<dbReference type="UniPathway" id="UPA00053">
    <property type="reaction ID" value="UER00089"/>
</dbReference>
<dbReference type="PIRSF" id="PIRSF000505">
    <property type="entry name" value="EPSPS"/>
    <property type="match status" value="1"/>
</dbReference>
<dbReference type="GO" id="GO:0008652">
    <property type="term" value="P:amino acid biosynthetic process"/>
    <property type="evidence" value="ECO:0007669"/>
    <property type="project" value="UniProtKB-KW"/>
</dbReference>
<dbReference type="InterPro" id="IPR036968">
    <property type="entry name" value="Enolpyruvate_Tfrase_sf"/>
</dbReference>
<feature type="active site" description="Proton acceptor" evidence="8">
    <location>
        <position position="313"/>
    </location>
</feature>
<feature type="binding site" evidence="8">
    <location>
        <position position="90"/>
    </location>
    <ligand>
        <name>phosphoenolpyruvate</name>
        <dbReference type="ChEBI" id="CHEBI:58702"/>
    </ligand>
</feature>
<feature type="binding site" evidence="8">
    <location>
        <position position="26"/>
    </location>
    <ligand>
        <name>3-phosphoshikimate</name>
        <dbReference type="ChEBI" id="CHEBI:145989"/>
    </ligand>
</feature>
<gene>
    <name evidence="8" type="primary">aroA</name>
    <name evidence="10" type="ORF">GGQ59_002599</name>
</gene>
<evidence type="ECO:0000256" key="6">
    <source>
        <dbReference type="ARBA" id="ARBA00023141"/>
    </source>
</evidence>
<sequence>MTLTAHPSGPLRGIARVPGDKSISHRALMLGAVAEGETIVEGLLEADDVLRTAAALRAFGAEIERDERTWRVRGGDWAAPSRALYMGNAGTGARLLMGLAAGRQLPCTFTGDASLRGRPMARITDPLVRMGAQAVTRGGQLPVSLAGGRLSGITYRLPKPSAQVKSAVLLAGLGAEGVTTVEEPVPTRDHTERMLRAFGVHIGIEPMEAGLRVSVEGGQRLRACPVTVPADPSSAAFPIVAALIGEGAEVTIPGVMTNPRRTGLLDVLVSMGARFERRNERDVGGETVCDLAVRSSPLRAVHVMPEQVPDMVDEIPILAVAAAFAEGITRIEGLEELRVKESDRLAATLALLQANGVPCEAGEDWLKIEGGTVPGGGTVATLHDHRIAMAALVLGSAAHSPVAIDDPAPIDTSFPSFRSLMEGLGVRFEG</sequence>
<dbReference type="PANTHER" id="PTHR21090">
    <property type="entry name" value="AROM/DEHYDROQUINATE SYNTHASE"/>
    <property type="match status" value="1"/>
</dbReference>
<dbReference type="AlphaFoldDB" id="A0A840I6W1"/>
<comment type="similarity">
    <text evidence="2 8">Belongs to the EPSP synthase family.</text>
</comment>
<dbReference type="Proteomes" id="UP000563524">
    <property type="component" value="Unassembled WGS sequence"/>
</dbReference>
<dbReference type="GO" id="GO:0005737">
    <property type="term" value="C:cytoplasm"/>
    <property type="evidence" value="ECO:0007669"/>
    <property type="project" value="UniProtKB-SubCell"/>
</dbReference>
<feature type="binding site" evidence="8">
    <location>
        <position position="163"/>
    </location>
    <ligand>
        <name>phosphoenolpyruvate</name>
        <dbReference type="ChEBI" id="CHEBI:58702"/>
    </ligand>
</feature>
<accession>A0A840I6W1</accession>
<reference evidence="10 11" key="1">
    <citation type="submission" date="2020-08" db="EMBL/GenBank/DDBJ databases">
        <title>Genomic Encyclopedia of Type Strains, Phase IV (KMG-IV): sequencing the most valuable type-strain genomes for metagenomic binning, comparative biology and taxonomic classification.</title>
        <authorList>
            <person name="Goeker M."/>
        </authorList>
    </citation>
    <scope>NUCLEOTIDE SEQUENCE [LARGE SCALE GENOMIC DNA]</scope>
    <source>
        <strain evidence="10 11">DSM 102850</strain>
    </source>
</reference>
<evidence type="ECO:0000313" key="10">
    <source>
        <dbReference type="EMBL" id="MBB4660055.1"/>
    </source>
</evidence>
<comment type="caution">
    <text evidence="10">The sequence shown here is derived from an EMBL/GenBank/DDBJ whole genome shotgun (WGS) entry which is preliminary data.</text>
</comment>
<keyword evidence="4 8" id="KW-0028">Amino-acid biosynthesis</keyword>
<dbReference type="FunFam" id="3.65.10.10:FF:000005">
    <property type="entry name" value="3-phosphoshikimate 1-carboxyvinyltransferase"/>
    <property type="match status" value="1"/>
</dbReference>
<dbReference type="InterPro" id="IPR013792">
    <property type="entry name" value="RNA3'P_cycl/enolpyr_Trfase_a/b"/>
</dbReference>
<keyword evidence="6 8" id="KW-0057">Aromatic amino acid biosynthesis</keyword>
<dbReference type="EMBL" id="JACHOB010000006">
    <property type="protein sequence ID" value="MBB4660055.1"/>
    <property type="molecule type" value="Genomic_DNA"/>
</dbReference>
<feature type="binding site" evidence="8">
    <location>
        <position position="344"/>
    </location>
    <ligand>
        <name>phosphoenolpyruvate</name>
        <dbReference type="ChEBI" id="CHEBI:58702"/>
    </ligand>
</feature>
<comment type="subunit">
    <text evidence="8">Monomer.</text>
</comment>
<comment type="function">
    <text evidence="8">Catalyzes the transfer of the enolpyruvyl moiety of phosphoenolpyruvate (PEP) to the 5-hydroxyl of shikimate-3-phosphate (S3P) to produce enolpyruvyl shikimate-3-phosphate and inorganic phosphate.</text>
</comment>
<dbReference type="EC" id="2.5.1.19" evidence="8"/>
<name>A0A840I6W1_9PROT</name>
<feature type="binding site" evidence="8">
    <location>
        <position position="21"/>
    </location>
    <ligand>
        <name>phosphoenolpyruvate</name>
        <dbReference type="ChEBI" id="CHEBI:58702"/>
    </ligand>
</feature>
<keyword evidence="5 8" id="KW-0808">Transferase</keyword>
<evidence type="ECO:0000256" key="4">
    <source>
        <dbReference type="ARBA" id="ARBA00022605"/>
    </source>
</evidence>
<dbReference type="CDD" id="cd01556">
    <property type="entry name" value="EPSP_synthase"/>
    <property type="match status" value="1"/>
</dbReference>
<evidence type="ECO:0000256" key="3">
    <source>
        <dbReference type="ARBA" id="ARBA00022490"/>
    </source>
</evidence>
<dbReference type="RefSeq" id="WP_183819269.1">
    <property type="nucleotide sequence ID" value="NZ_JACHOB010000006.1"/>
</dbReference>
<evidence type="ECO:0000256" key="5">
    <source>
        <dbReference type="ARBA" id="ARBA00022679"/>
    </source>
</evidence>
<feature type="domain" description="Enolpyruvate transferase" evidence="9">
    <location>
        <begin position="7"/>
        <end position="419"/>
    </location>
</feature>
<feature type="binding site" evidence="8">
    <location>
        <position position="340"/>
    </location>
    <ligand>
        <name>3-phosphoshikimate</name>
        <dbReference type="ChEBI" id="CHEBI:145989"/>
    </ligand>
</feature>